<reference evidence="1" key="2">
    <citation type="journal article" date="2015" name="Fish Shellfish Immunol.">
        <title>Early steps in the European eel (Anguilla anguilla)-Vibrio vulnificus interaction in the gills: Role of the RtxA13 toxin.</title>
        <authorList>
            <person name="Callol A."/>
            <person name="Pajuelo D."/>
            <person name="Ebbesson L."/>
            <person name="Teles M."/>
            <person name="MacKenzie S."/>
            <person name="Amaro C."/>
        </authorList>
    </citation>
    <scope>NUCLEOTIDE SEQUENCE</scope>
</reference>
<reference evidence="1" key="1">
    <citation type="submission" date="2014-11" db="EMBL/GenBank/DDBJ databases">
        <authorList>
            <person name="Amaro Gonzalez C."/>
        </authorList>
    </citation>
    <scope>NUCLEOTIDE SEQUENCE</scope>
</reference>
<proteinExistence type="predicted"/>
<dbReference type="AlphaFoldDB" id="A0A0E9WCX6"/>
<organism evidence="1">
    <name type="scientific">Anguilla anguilla</name>
    <name type="common">European freshwater eel</name>
    <name type="synonym">Muraena anguilla</name>
    <dbReference type="NCBI Taxonomy" id="7936"/>
    <lineage>
        <taxon>Eukaryota</taxon>
        <taxon>Metazoa</taxon>
        <taxon>Chordata</taxon>
        <taxon>Craniata</taxon>
        <taxon>Vertebrata</taxon>
        <taxon>Euteleostomi</taxon>
        <taxon>Actinopterygii</taxon>
        <taxon>Neopterygii</taxon>
        <taxon>Teleostei</taxon>
        <taxon>Anguilliformes</taxon>
        <taxon>Anguillidae</taxon>
        <taxon>Anguilla</taxon>
    </lineage>
</organism>
<protein>
    <submittedName>
        <fullName evidence="1">Uncharacterized protein</fullName>
    </submittedName>
</protein>
<sequence length="68" mass="7625">MSKMIDVIVEQFLESTNISGSVGEQQSHPRFGTRPLGHGSQKGLILTAQINQVIWQSVQVTAKIRWFD</sequence>
<accession>A0A0E9WCX6</accession>
<evidence type="ECO:0000313" key="1">
    <source>
        <dbReference type="EMBL" id="JAH87323.1"/>
    </source>
</evidence>
<dbReference type="EMBL" id="GBXM01021254">
    <property type="protein sequence ID" value="JAH87323.1"/>
    <property type="molecule type" value="Transcribed_RNA"/>
</dbReference>
<name>A0A0E9WCX6_ANGAN</name>